<dbReference type="Gene3D" id="6.10.250.3110">
    <property type="match status" value="1"/>
</dbReference>
<reference evidence="2 3" key="1">
    <citation type="submission" date="2021-06" db="EMBL/GenBank/DDBJ databases">
        <title>Caerostris extrusa draft genome.</title>
        <authorList>
            <person name="Kono N."/>
            <person name="Arakawa K."/>
        </authorList>
    </citation>
    <scope>NUCLEOTIDE SEQUENCE [LARGE SCALE GENOMIC DNA]</scope>
</reference>
<gene>
    <name evidence="2" type="ORF">CEXT_795511</name>
</gene>
<evidence type="ECO:0000313" key="2">
    <source>
        <dbReference type="EMBL" id="GIY91563.1"/>
    </source>
</evidence>
<proteinExistence type="predicted"/>
<protein>
    <submittedName>
        <fullName evidence="2">Uncharacterized protein</fullName>
    </submittedName>
</protein>
<evidence type="ECO:0000313" key="3">
    <source>
        <dbReference type="Proteomes" id="UP001054945"/>
    </source>
</evidence>
<dbReference type="AlphaFoldDB" id="A0AAV4XCN4"/>
<comment type="caution">
    <text evidence="2">The sequence shown here is derived from an EMBL/GenBank/DDBJ whole genome shotgun (WGS) entry which is preliminary data.</text>
</comment>
<keyword evidence="3" id="KW-1185">Reference proteome</keyword>
<dbReference type="EMBL" id="BPLR01017429">
    <property type="protein sequence ID" value="GIY91563.1"/>
    <property type="molecule type" value="Genomic_DNA"/>
</dbReference>
<feature type="coiled-coil region" evidence="1">
    <location>
        <begin position="35"/>
        <end position="90"/>
    </location>
</feature>
<name>A0AAV4XCN4_CAEEX</name>
<evidence type="ECO:0000256" key="1">
    <source>
        <dbReference type="SAM" id="Coils"/>
    </source>
</evidence>
<dbReference type="Proteomes" id="UP001054945">
    <property type="component" value="Unassembled WGS sequence"/>
</dbReference>
<keyword evidence="1" id="KW-0175">Coiled coil</keyword>
<organism evidence="2 3">
    <name type="scientific">Caerostris extrusa</name>
    <name type="common">Bark spider</name>
    <name type="synonym">Caerostris bankana</name>
    <dbReference type="NCBI Taxonomy" id="172846"/>
    <lineage>
        <taxon>Eukaryota</taxon>
        <taxon>Metazoa</taxon>
        <taxon>Ecdysozoa</taxon>
        <taxon>Arthropoda</taxon>
        <taxon>Chelicerata</taxon>
        <taxon>Arachnida</taxon>
        <taxon>Araneae</taxon>
        <taxon>Araneomorphae</taxon>
        <taxon>Entelegynae</taxon>
        <taxon>Araneoidea</taxon>
        <taxon>Araneidae</taxon>
        <taxon>Caerostris</taxon>
    </lineage>
</organism>
<sequence>MQSILISHEEVMRLRQVLEDDDARVDSRLLNSLRADHIQLKLKSLREAHEGVNKELKSLQAIHKSLKTENNELKLKHTALQGELLECQNETSSLDVEVSKLTNCCELLSKRIQ</sequence>
<accession>A0AAV4XCN4</accession>